<feature type="repeat" description="TPR" evidence="3">
    <location>
        <begin position="263"/>
        <end position="296"/>
    </location>
</feature>
<feature type="repeat" description="TPR" evidence="3">
    <location>
        <begin position="229"/>
        <end position="262"/>
    </location>
</feature>
<dbReference type="InterPro" id="IPR019734">
    <property type="entry name" value="TPR_rpt"/>
</dbReference>
<dbReference type="SMART" id="SM00028">
    <property type="entry name" value="TPR"/>
    <property type="match status" value="4"/>
</dbReference>
<dbReference type="PANTHER" id="PTHR44858">
    <property type="entry name" value="TETRATRICOPEPTIDE REPEAT PROTEIN 6"/>
    <property type="match status" value="1"/>
</dbReference>
<keyword evidence="2 3" id="KW-0802">TPR repeat</keyword>
<accession>A0A1K1PFP9</accession>
<evidence type="ECO:0000256" key="3">
    <source>
        <dbReference type="PROSITE-ProRule" id="PRU00339"/>
    </source>
</evidence>
<dbReference type="RefSeq" id="WP_072316978.1">
    <property type="nucleotide sequence ID" value="NZ_FPJE01000008.1"/>
</dbReference>
<dbReference type="OrthoDB" id="1149028at2"/>
<dbReference type="Proteomes" id="UP000182248">
    <property type="component" value="Unassembled WGS sequence"/>
</dbReference>
<reference evidence="5 6" key="1">
    <citation type="submission" date="2016-11" db="EMBL/GenBank/DDBJ databases">
        <authorList>
            <person name="Jaros S."/>
            <person name="Januszkiewicz K."/>
            <person name="Wedrychowicz H."/>
        </authorList>
    </citation>
    <scope>NUCLEOTIDE SEQUENCE [LARGE SCALE GENOMIC DNA]</scope>
    <source>
        <strain evidence="5 6">CGMCC 1.12145</strain>
    </source>
</reference>
<evidence type="ECO:0000256" key="1">
    <source>
        <dbReference type="ARBA" id="ARBA00022737"/>
    </source>
</evidence>
<dbReference type="SUPFAM" id="SSF48452">
    <property type="entry name" value="TPR-like"/>
    <property type="match status" value="2"/>
</dbReference>
<dbReference type="PROSITE" id="PS50005">
    <property type="entry name" value="TPR"/>
    <property type="match status" value="3"/>
</dbReference>
<proteinExistence type="predicted"/>
<sequence>MKKKIFIFSALLISSLSIAQKKELRDAEKALKKGSIADARTALQSVENSIDSADEKYQAQYYFLEGKLNYEQAKKGGDADESYQKAVEAFKQLIEVEKESGSEKYTGEASQLIQTISADLVNSAVEDNQNQDYAAAAKKLYMAYQLDTNNQDYLYYAASSAVNGEDYDTALKYYEELKELGYTGEAVKYYATNKESGEREELSKEQRDLMVKAGTHEKPEEEKTESRFPEIVKNIALIYSQKGDSEKAIEAVQEARKVDPEDVNLLMTEANLYIKLGQKDKFKEVMEQAIQKDPNNPMLYYNLGVITGEQGNKEQARKYYEKAIELDPTYEASYMNMASLILGEEVAIVDEMNSLGTSKADNKRYDELKAKREGLYKDAIPYLEKILELNPESVEATKTLMNIYGSIGEDAKYSEMKSKLETMQ</sequence>
<dbReference type="Gene3D" id="1.25.40.10">
    <property type="entry name" value="Tetratricopeptide repeat domain"/>
    <property type="match status" value="3"/>
</dbReference>
<organism evidence="5 6">
    <name type="scientific">Sinomicrobium oceani</name>
    <dbReference type="NCBI Taxonomy" id="1150368"/>
    <lineage>
        <taxon>Bacteria</taxon>
        <taxon>Pseudomonadati</taxon>
        <taxon>Bacteroidota</taxon>
        <taxon>Flavobacteriia</taxon>
        <taxon>Flavobacteriales</taxon>
        <taxon>Flavobacteriaceae</taxon>
        <taxon>Sinomicrobium</taxon>
    </lineage>
</organism>
<evidence type="ECO:0000313" key="6">
    <source>
        <dbReference type="Proteomes" id="UP000182248"/>
    </source>
</evidence>
<dbReference type="PANTHER" id="PTHR44858:SF1">
    <property type="entry name" value="UDP-N-ACETYLGLUCOSAMINE--PEPTIDE N-ACETYLGLUCOSAMINYLTRANSFERASE SPINDLY-RELATED"/>
    <property type="match status" value="1"/>
</dbReference>
<evidence type="ECO:0000313" key="5">
    <source>
        <dbReference type="EMBL" id="SFW46313.1"/>
    </source>
</evidence>
<dbReference type="InterPro" id="IPR050498">
    <property type="entry name" value="Ycf3"/>
</dbReference>
<dbReference type="InterPro" id="IPR011990">
    <property type="entry name" value="TPR-like_helical_dom_sf"/>
</dbReference>
<name>A0A1K1PFP9_9FLAO</name>
<keyword evidence="4" id="KW-0732">Signal</keyword>
<dbReference type="AlphaFoldDB" id="A0A1K1PFP9"/>
<keyword evidence="1" id="KW-0677">Repeat</keyword>
<evidence type="ECO:0000256" key="4">
    <source>
        <dbReference type="SAM" id="SignalP"/>
    </source>
</evidence>
<protein>
    <submittedName>
        <fullName evidence="5">Tetratricopeptide repeat-containing protein</fullName>
    </submittedName>
</protein>
<gene>
    <name evidence="5" type="ORF">SAMN02927921_01741</name>
</gene>
<dbReference type="Pfam" id="PF14559">
    <property type="entry name" value="TPR_19"/>
    <property type="match status" value="1"/>
</dbReference>
<dbReference type="PROSITE" id="PS50293">
    <property type="entry name" value="TPR_REGION"/>
    <property type="match status" value="1"/>
</dbReference>
<dbReference type="STRING" id="1150368.SAMN02927921_01741"/>
<keyword evidence="6" id="KW-1185">Reference proteome</keyword>
<dbReference type="EMBL" id="FPJE01000008">
    <property type="protein sequence ID" value="SFW46313.1"/>
    <property type="molecule type" value="Genomic_DNA"/>
</dbReference>
<dbReference type="Pfam" id="PF00515">
    <property type="entry name" value="TPR_1"/>
    <property type="match status" value="1"/>
</dbReference>
<dbReference type="Pfam" id="PF13174">
    <property type="entry name" value="TPR_6"/>
    <property type="match status" value="1"/>
</dbReference>
<evidence type="ECO:0000256" key="2">
    <source>
        <dbReference type="ARBA" id="ARBA00022803"/>
    </source>
</evidence>
<feature type="chain" id="PRO_5012792170" evidence="4">
    <location>
        <begin position="20"/>
        <end position="424"/>
    </location>
</feature>
<feature type="repeat" description="TPR" evidence="3">
    <location>
        <begin position="297"/>
        <end position="330"/>
    </location>
</feature>
<feature type="signal peptide" evidence="4">
    <location>
        <begin position="1"/>
        <end position="19"/>
    </location>
</feature>